<dbReference type="InterPro" id="IPR050336">
    <property type="entry name" value="Chromosome_partition/occlusion"/>
</dbReference>
<dbReference type="PANTHER" id="PTHR33375:SF1">
    <property type="entry name" value="CHROMOSOME-PARTITIONING PROTEIN PARB-RELATED"/>
    <property type="match status" value="1"/>
</dbReference>
<dbReference type="PANTHER" id="PTHR33375">
    <property type="entry name" value="CHROMOSOME-PARTITIONING PROTEIN PARB-RELATED"/>
    <property type="match status" value="1"/>
</dbReference>
<organism evidence="1">
    <name type="scientific">marine sediment metagenome</name>
    <dbReference type="NCBI Taxonomy" id="412755"/>
    <lineage>
        <taxon>unclassified sequences</taxon>
        <taxon>metagenomes</taxon>
        <taxon>ecological metagenomes</taxon>
    </lineage>
</organism>
<evidence type="ECO:0000313" key="1">
    <source>
        <dbReference type="EMBL" id="GAH61894.1"/>
    </source>
</evidence>
<dbReference type="SUPFAM" id="SSF109709">
    <property type="entry name" value="KorB DNA-binding domain-like"/>
    <property type="match status" value="1"/>
</dbReference>
<proteinExistence type="predicted"/>
<dbReference type="GO" id="GO:0005694">
    <property type="term" value="C:chromosome"/>
    <property type="evidence" value="ECO:0007669"/>
    <property type="project" value="TreeGrafter"/>
</dbReference>
<dbReference type="GO" id="GO:0007059">
    <property type="term" value="P:chromosome segregation"/>
    <property type="evidence" value="ECO:0007669"/>
    <property type="project" value="TreeGrafter"/>
</dbReference>
<feature type="non-terminal residue" evidence="1">
    <location>
        <position position="1"/>
    </location>
</feature>
<name>X1I6Z8_9ZZZZ</name>
<evidence type="ECO:0008006" key="2">
    <source>
        <dbReference type="Google" id="ProtNLM"/>
    </source>
</evidence>
<reference evidence="1" key="1">
    <citation type="journal article" date="2014" name="Front. Microbiol.">
        <title>High frequency of phylogenetically diverse reductive dehalogenase-homologous genes in deep subseafloor sedimentary metagenomes.</title>
        <authorList>
            <person name="Kawai M."/>
            <person name="Futagami T."/>
            <person name="Toyoda A."/>
            <person name="Takaki Y."/>
            <person name="Nishi S."/>
            <person name="Hori S."/>
            <person name="Arai W."/>
            <person name="Tsubouchi T."/>
            <person name="Morono Y."/>
            <person name="Uchiyama I."/>
            <person name="Ito T."/>
            <person name="Fujiyama A."/>
            <person name="Inagaki F."/>
            <person name="Takami H."/>
        </authorList>
    </citation>
    <scope>NUCLEOTIDE SEQUENCE</scope>
    <source>
        <strain evidence="1">Expedition CK06-06</strain>
    </source>
</reference>
<dbReference type="Gene3D" id="1.10.10.2830">
    <property type="match status" value="1"/>
</dbReference>
<dbReference type="AlphaFoldDB" id="X1I6Z8"/>
<gene>
    <name evidence="1" type="ORF">S03H2_53556</name>
</gene>
<accession>X1I6Z8</accession>
<protein>
    <recommendedName>
        <fullName evidence="2">ParB/Sulfiredoxin domain-containing protein</fullName>
    </recommendedName>
</protein>
<dbReference type="EMBL" id="BARU01034093">
    <property type="protein sequence ID" value="GAH61894.1"/>
    <property type="molecule type" value="Genomic_DNA"/>
</dbReference>
<comment type="caution">
    <text evidence="1">The sequence shown here is derived from an EMBL/GenBank/DDBJ whole genome shotgun (WGS) entry which is preliminary data.</text>
</comment>
<sequence>TFWLVDGLHRLDEARRRGIEKVPVVYKEGKLVDALVENLVSNRLRGKTPASDEIRLIRHLREVHHMEPHMIAERTGLPRKRIEQRLAIASAAPEVLSCLEFDQVSLGVAFQLSRLPNEGGQIALVSRLLQATPPATVREVTEIIDHALELQDQMSEPQPEPQIQIPLKTIACHLCGEKYEANDTYGLNVCRTCGGLARDYIQQLKKRRTESITPGDALARKIATEDDIEEARAELERVRGAPP</sequence>